<evidence type="ECO:0000256" key="9">
    <source>
        <dbReference type="PROSITE-ProRule" id="PRU10141"/>
    </source>
</evidence>
<keyword evidence="13" id="KW-1185">Reference proteome</keyword>
<feature type="compositionally biased region" description="Basic and acidic residues" evidence="10">
    <location>
        <begin position="514"/>
        <end position="525"/>
    </location>
</feature>
<dbReference type="CDD" id="cd00180">
    <property type="entry name" value="PKc"/>
    <property type="match status" value="1"/>
</dbReference>
<dbReference type="InterPro" id="IPR011009">
    <property type="entry name" value="Kinase-like_dom_sf"/>
</dbReference>
<dbReference type="InterPro" id="IPR053235">
    <property type="entry name" value="Ser_Thr_kinase"/>
</dbReference>
<comment type="catalytic activity">
    <reaction evidence="7">
        <text>L-threonyl-[protein] + ATP = O-phospho-L-threonyl-[protein] + ADP + H(+)</text>
        <dbReference type="Rhea" id="RHEA:46608"/>
        <dbReference type="Rhea" id="RHEA-COMP:11060"/>
        <dbReference type="Rhea" id="RHEA-COMP:11605"/>
        <dbReference type="ChEBI" id="CHEBI:15378"/>
        <dbReference type="ChEBI" id="CHEBI:30013"/>
        <dbReference type="ChEBI" id="CHEBI:30616"/>
        <dbReference type="ChEBI" id="CHEBI:61977"/>
        <dbReference type="ChEBI" id="CHEBI:456216"/>
        <dbReference type="EC" id="2.7.11.1"/>
    </reaction>
</comment>
<dbReference type="SUPFAM" id="SSF56112">
    <property type="entry name" value="Protein kinase-like (PK-like)"/>
    <property type="match status" value="1"/>
</dbReference>
<dbReference type="PANTHER" id="PTHR24361">
    <property type="entry name" value="MITOGEN-ACTIVATED KINASE KINASE KINASE"/>
    <property type="match status" value="1"/>
</dbReference>
<comment type="catalytic activity">
    <reaction evidence="8">
        <text>L-seryl-[protein] + ATP = O-phospho-L-seryl-[protein] + ADP + H(+)</text>
        <dbReference type="Rhea" id="RHEA:17989"/>
        <dbReference type="Rhea" id="RHEA-COMP:9863"/>
        <dbReference type="Rhea" id="RHEA-COMP:11604"/>
        <dbReference type="ChEBI" id="CHEBI:15378"/>
        <dbReference type="ChEBI" id="CHEBI:29999"/>
        <dbReference type="ChEBI" id="CHEBI:30616"/>
        <dbReference type="ChEBI" id="CHEBI:83421"/>
        <dbReference type="ChEBI" id="CHEBI:456216"/>
        <dbReference type="EC" id="2.7.11.1"/>
    </reaction>
</comment>
<reference evidence="12 13" key="1">
    <citation type="submission" date="2020-05" db="EMBL/GenBank/DDBJ databases">
        <title>Identification and distribution of gene clusters putatively required for synthesis of sphingolipid metabolism inhibitors in phylogenetically diverse species of the filamentous fungus Fusarium.</title>
        <authorList>
            <person name="Kim H.-S."/>
            <person name="Busman M."/>
            <person name="Brown D.W."/>
            <person name="Divon H."/>
            <person name="Uhlig S."/>
            <person name="Proctor R.H."/>
        </authorList>
    </citation>
    <scope>NUCLEOTIDE SEQUENCE [LARGE SCALE GENOMIC DNA]</scope>
    <source>
        <strain evidence="12 13">NRRL 53147</strain>
    </source>
</reference>
<evidence type="ECO:0000256" key="3">
    <source>
        <dbReference type="ARBA" id="ARBA00022679"/>
    </source>
</evidence>
<sequence length="541" mass="62068">MNSDILAVLFPLETNAARTFRLPENAPFHHLPSTPHTDGQNWNYGKDFDDYEHLKIYFQHPRRKYGFPDKVRQPDYKRPRWTIGGDPTSTVYLRKNLLAEPESLELSIYREYTPYIVLSRCSNNTASLDQPIVSVSFDGQNKSKPFCGSSILAFQPGSLAPWKNVTISIGPLSFRIAFPNHQKTPPDPPYLQNLFRSASWFPPVESDVGSRYPLLEPQRYHRGEILGQGGFGAVYRYIQYASGRTYAGKAIKPSKNDPNGQHTMKKVKKEFAYMSRDSRFIVEVLGIVRDGFESPVILMPIYPLGSLAGCTLTEKESVTAFRQILVGLMQLKDFDILHRDIKPGNILIRKRTSKTFQIVLADFGIAGKYTEQSDYFYGTAYYKAPEIFDETAEVVDDRSDVWSTGIIMLEKMYGLDKGKFPKPKRDSERVEWYARWQEEVRRKVEGIECESELGGLMKIMLQSIFVDCSERVDACGCHGVGSRIKLWSRHSIRLRARWWRSWVKWVDGVPEMRKQENQGERERKRNLLSTGGGDLHTSSLN</sequence>
<gene>
    <name evidence="12" type="ORF">FMEXI_3237</name>
</gene>
<dbReference type="EMBL" id="JAAOAM010000068">
    <property type="protein sequence ID" value="KAF5551671.1"/>
    <property type="molecule type" value="Genomic_DNA"/>
</dbReference>
<dbReference type="Gene3D" id="1.10.510.10">
    <property type="entry name" value="Transferase(Phosphotransferase) domain 1"/>
    <property type="match status" value="1"/>
</dbReference>
<dbReference type="PROSITE" id="PS00108">
    <property type="entry name" value="PROTEIN_KINASE_ST"/>
    <property type="match status" value="1"/>
</dbReference>
<keyword evidence="5 12" id="KW-0418">Kinase</keyword>
<dbReference type="EC" id="2.7.11.1" evidence="1"/>
<dbReference type="Gene3D" id="3.30.200.20">
    <property type="entry name" value="Phosphorylase Kinase, domain 1"/>
    <property type="match status" value="1"/>
</dbReference>
<evidence type="ECO:0000256" key="1">
    <source>
        <dbReference type="ARBA" id="ARBA00012513"/>
    </source>
</evidence>
<keyword evidence="3" id="KW-0808">Transferase</keyword>
<evidence type="ECO:0000256" key="4">
    <source>
        <dbReference type="ARBA" id="ARBA00022741"/>
    </source>
</evidence>
<organism evidence="12 13">
    <name type="scientific">Fusarium mexicanum</name>
    <dbReference type="NCBI Taxonomy" id="751941"/>
    <lineage>
        <taxon>Eukaryota</taxon>
        <taxon>Fungi</taxon>
        <taxon>Dikarya</taxon>
        <taxon>Ascomycota</taxon>
        <taxon>Pezizomycotina</taxon>
        <taxon>Sordariomycetes</taxon>
        <taxon>Hypocreomycetidae</taxon>
        <taxon>Hypocreales</taxon>
        <taxon>Nectriaceae</taxon>
        <taxon>Fusarium</taxon>
        <taxon>Fusarium fujikuroi species complex</taxon>
    </lineage>
</organism>
<dbReference type="Pfam" id="PF00069">
    <property type="entry name" value="Pkinase"/>
    <property type="match status" value="1"/>
</dbReference>
<dbReference type="AlphaFoldDB" id="A0A8H5JEF5"/>
<dbReference type="SMART" id="SM00220">
    <property type="entry name" value="S_TKc"/>
    <property type="match status" value="1"/>
</dbReference>
<evidence type="ECO:0000313" key="13">
    <source>
        <dbReference type="Proteomes" id="UP000522262"/>
    </source>
</evidence>
<comment type="caution">
    <text evidence="12">The sequence shown here is derived from an EMBL/GenBank/DDBJ whole genome shotgun (WGS) entry which is preliminary data.</text>
</comment>
<dbReference type="GO" id="GO:0005524">
    <property type="term" value="F:ATP binding"/>
    <property type="evidence" value="ECO:0007669"/>
    <property type="project" value="UniProtKB-UniRule"/>
</dbReference>
<dbReference type="InterPro" id="IPR017441">
    <property type="entry name" value="Protein_kinase_ATP_BS"/>
</dbReference>
<evidence type="ECO:0000256" key="6">
    <source>
        <dbReference type="ARBA" id="ARBA00022840"/>
    </source>
</evidence>
<keyword evidence="2" id="KW-0723">Serine/threonine-protein kinase</keyword>
<dbReference type="InterPro" id="IPR008271">
    <property type="entry name" value="Ser/Thr_kinase_AS"/>
</dbReference>
<name>A0A8H5JEF5_9HYPO</name>
<evidence type="ECO:0000256" key="7">
    <source>
        <dbReference type="ARBA" id="ARBA00047899"/>
    </source>
</evidence>
<protein>
    <recommendedName>
        <fullName evidence="1">non-specific serine/threonine protein kinase</fullName>
        <ecNumber evidence="1">2.7.11.1</ecNumber>
    </recommendedName>
</protein>
<evidence type="ECO:0000256" key="10">
    <source>
        <dbReference type="SAM" id="MobiDB-lite"/>
    </source>
</evidence>
<dbReference type="InterPro" id="IPR000719">
    <property type="entry name" value="Prot_kinase_dom"/>
</dbReference>
<feature type="domain" description="Protein kinase" evidence="11">
    <location>
        <begin position="220"/>
        <end position="493"/>
    </location>
</feature>
<proteinExistence type="predicted"/>
<keyword evidence="6 9" id="KW-0067">ATP-binding</keyword>
<evidence type="ECO:0000259" key="11">
    <source>
        <dbReference type="PROSITE" id="PS50011"/>
    </source>
</evidence>
<evidence type="ECO:0000256" key="2">
    <source>
        <dbReference type="ARBA" id="ARBA00022527"/>
    </source>
</evidence>
<accession>A0A8H5JEF5</accession>
<feature type="region of interest" description="Disordered" evidence="10">
    <location>
        <begin position="514"/>
        <end position="541"/>
    </location>
</feature>
<feature type="binding site" evidence="9">
    <location>
        <position position="249"/>
    </location>
    <ligand>
        <name>ATP</name>
        <dbReference type="ChEBI" id="CHEBI:30616"/>
    </ligand>
</feature>
<evidence type="ECO:0000256" key="5">
    <source>
        <dbReference type="ARBA" id="ARBA00022777"/>
    </source>
</evidence>
<dbReference type="PROSITE" id="PS00107">
    <property type="entry name" value="PROTEIN_KINASE_ATP"/>
    <property type="match status" value="1"/>
</dbReference>
<evidence type="ECO:0000256" key="8">
    <source>
        <dbReference type="ARBA" id="ARBA00048679"/>
    </source>
</evidence>
<dbReference type="GO" id="GO:0004674">
    <property type="term" value="F:protein serine/threonine kinase activity"/>
    <property type="evidence" value="ECO:0007669"/>
    <property type="project" value="UniProtKB-KW"/>
</dbReference>
<dbReference type="Proteomes" id="UP000522262">
    <property type="component" value="Unassembled WGS sequence"/>
</dbReference>
<evidence type="ECO:0000313" key="12">
    <source>
        <dbReference type="EMBL" id="KAF5551671.1"/>
    </source>
</evidence>
<keyword evidence="4 9" id="KW-0547">Nucleotide-binding</keyword>
<dbReference type="GO" id="GO:0005737">
    <property type="term" value="C:cytoplasm"/>
    <property type="evidence" value="ECO:0007669"/>
    <property type="project" value="TreeGrafter"/>
</dbReference>
<dbReference type="PROSITE" id="PS50011">
    <property type="entry name" value="PROTEIN_KINASE_DOM"/>
    <property type="match status" value="1"/>
</dbReference>
<dbReference type="PANTHER" id="PTHR24361:SF433">
    <property type="entry name" value="PROTEIN KINASE DOMAIN-CONTAINING PROTEIN"/>
    <property type="match status" value="1"/>
</dbReference>